<keyword evidence="3" id="KW-0378">Hydrolase</keyword>
<dbReference type="PANTHER" id="PTHR22946:SF0">
    <property type="entry name" value="DIENELACTONE HYDROLASE DOMAIN-CONTAINING PROTEIN"/>
    <property type="match status" value="1"/>
</dbReference>
<accession>A0ABV9HKM6</accession>
<dbReference type="RefSeq" id="WP_377138970.1">
    <property type="nucleotide sequence ID" value="NZ_JBHSFI010000006.1"/>
</dbReference>
<dbReference type="SUPFAM" id="SSF53474">
    <property type="entry name" value="alpha/beta-Hydrolases"/>
    <property type="match status" value="1"/>
</dbReference>
<evidence type="ECO:0000313" key="4">
    <source>
        <dbReference type="Proteomes" id="UP001596011"/>
    </source>
</evidence>
<comment type="caution">
    <text evidence="3">The sequence shown here is derived from an EMBL/GenBank/DDBJ whole genome shotgun (WGS) entry which is preliminary data.</text>
</comment>
<dbReference type="InterPro" id="IPR050261">
    <property type="entry name" value="FrsA_esterase"/>
</dbReference>
<dbReference type="GO" id="GO:0004177">
    <property type="term" value="F:aminopeptidase activity"/>
    <property type="evidence" value="ECO:0007669"/>
    <property type="project" value="UniProtKB-KW"/>
</dbReference>
<organism evidence="3 4">
    <name type="scientific">Promicromonospora alba</name>
    <dbReference type="NCBI Taxonomy" id="1616110"/>
    <lineage>
        <taxon>Bacteria</taxon>
        <taxon>Bacillati</taxon>
        <taxon>Actinomycetota</taxon>
        <taxon>Actinomycetes</taxon>
        <taxon>Micrococcales</taxon>
        <taxon>Promicromonosporaceae</taxon>
        <taxon>Promicromonospora</taxon>
    </lineage>
</organism>
<keyword evidence="3" id="KW-0031">Aminopeptidase</keyword>
<keyword evidence="4" id="KW-1185">Reference proteome</keyword>
<dbReference type="InterPro" id="IPR022742">
    <property type="entry name" value="Hydrolase_4"/>
</dbReference>
<dbReference type="PIRSF" id="PIRSF037442">
    <property type="entry name" value="UCP037442_abhydr"/>
    <property type="match status" value="1"/>
</dbReference>
<sequence length="300" mass="32477">MRTNEAVAHVDVQIPVAEGQQVTGGLWLPEGEVHGAVVVHSATATPQRFYRSFAAFLAGNGFATVTYDYRGLGRSGDPREHRSLRMRDWMAQDVPAVAAWARARLSEVPHFAVGHSVGGHALALGHGTDGLTGFAMVSSHAGVTAAIDDRSERFRVGMFFALAPTLSKVLGYAPSRLAGFGEDIPAGVVQDWAPWTRRTDYFFEDPTMEAAERMRRVKLPVLAIGAADDPWATPAQIDAITDHLVSAPLERRTYAPDDIGADRVGHHGLLRRGVGEPVWTEIVEWFRTRPAPPQGAKAGA</sequence>
<name>A0ABV9HKM6_9MICO</name>
<keyword evidence="3" id="KW-0645">Protease</keyword>
<dbReference type="Pfam" id="PF12146">
    <property type="entry name" value="Hydrolase_4"/>
    <property type="match status" value="1"/>
</dbReference>
<evidence type="ECO:0000259" key="2">
    <source>
        <dbReference type="Pfam" id="PF12146"/>
    </source>
</evidence>
<reference evidence="4" key="1">
    <citation type="journal article" date="2019" name="Int. J. Syst. Evol. Microbiol.">
        <title>The Global Catalogue of Microorganisms (GCM) 10K type strain sequencing project: providing services to taxonomists for standard genome sequencing and annotation.</title>
        <authorList>
            <consortium name="The Broad Institute Genomics Platform"/>
            <consortium name="The Broad Institute Genome Sequencing Center for Infectious Disease"/>
            <person name="Wu L."/>
            <person name="Ma J."/>
        </authorList>
    </citation>
    <scope>NUCLEOTIDE SEQUENCE [LARGE SCALE GENOMIC DNA]</scope>
    <source>
        <strain evidence="4">CCUG 42722</strain>
    </source>
</reference>
<feature type="domain" description="Serine aminopeptidase S33" evidence="2">
    <location>
        <begin position="33"/>
        <end position="254"/>
    </location>
</feature>
<protein>
    <submittedName>
        <fullName evidence="3">Serine aminopeptidase domain-containing protein</fullName>
    </submittedName>
</protein>
<dbReference type="Gene3D" id="3.40.50.1820">
    <property type="entry name" value="alpha/beta hydrolase"/>
    <property type="match status" value="1"/>
</dbReference>
<gene>
    <name evidence="3" type="ORF">ACFO6V_21180</name>
</gene>
<evidence type="ECO:0000256" key="1">
    <source>
        <dbReference type="ARBA" id="ARBA00008645"/>
    </source>
</evidence>
<proteinExistence type="inferred from homology"/>
<evidence type="ECO:0000313" key="3">
    <source>
        <dbReference type="EMBL" id="MFC4630773.1"/>
    </source>
</evidence>
<dbReference type="InterPro" id="IPR017208">
    <property type="entry name" value="UCP037442_abhydr"/>
</dbReference>
<comment type="similarity">
    <text evidence="1">Belongs to the AB hydrolase superfamily.</text>
</comment>
<dbReference type="PANTHER" id="PTHR22946">
    <property type="entry name" value="DIENELACTONE HYDROLASE DOMAIN-CONTAINING PROTEIN-RELATED"/>
    <property type="match status" value="1"/>
</dbReference>
<dbReference type="EMBL" id="JBHSFI010000006">
    <property type="protein sequence ID" value="MFC4630773.1"/>
    <property type="molecule type" value="Genomic_DNA"/>
</dbReference>
<dbReference type="Proteomes" id="UP001596011">
    <property type="component" value="Unassembled WGS sequence"/>
</dbReference>
<dbReference type="InterPro" id="IPR029058">
    <property type="entry name" value="AB_hydrolase_fold"/>
</dbReference>